<dbReference type="RefSeq" id="XP_024508535.1">
    <property type="nucleotide sequence ID" value="XM_024642800.1"/>
</dbReference>
<dbReference type="CTD" id="36381705"/>
<dbReference type="WBParaSite" id="SRAE_2000398500.1">
    <property type="protein sequence ID" value="SRAE_2000398500.1"/>
    <property type="gene ID" value="WBGene00264212"/>
</dbReference>
<gene>
    <name evidence="2 4 5" type="ORF">SRAE_2000398500</name>
</gene>
<evidence type="ECO:0000313" key="4">
    <source>
        <dbReference type="WBParaSite" id="SRAE_2000398500.1"/>
    </source>
</evidence>
<dbReference type="Proteomes" id="UP000035682">
    <property type="component" value="Unplaced"/>
</dbReference>
<dbReference type="GeneID" id="36381705"/>
<dbReference type="AlphaFoldDB" id="A0A090LP92"/>
<dbReference type="WormBase" id="SRAE_2000398500">
    <property type="protein sequence ID" value="SRP08232"/>
    <property type="gene ID" value="WBGene00264212"/>
</dbReference>
<proteinExistence type="predicted"/>
<evidence type="ECO:0000313" key="2">
    <source>
        <dbReference type="EMBL" id="CEF69335.1"/>
    </source>
</evidence>
<evidence type="ECO:0000256" key="1">
    <source>
        <dbReference type="SAM" id="MobiDB-lite"/>
    </source>
</evidence>
<feature type="compositionally biased region" description="Low complexity" evidence="1">
    <location>
        <begin position="556"/>
        <end position="571"/>
    </location>
</feature>
<keyword evidence="3" id="KW-1185">Reference proteome</keyword>
<reference evidence="2 3" key="1">
    <citation type="submission" date="2014-09" db="EMBL/GenBank/DDBJ databases">
        <authorList>
            <person name="Martin A.A."/>
        </authorList>
    </citation>
    <scope>NUCLEOTIDE SEQUENCE</scope>
    <source>
        <strain evidence="3">ED321</strain>
        <strain evidence="2">ED321 Heterogonic</strain>
    </source>
</reference>
<evidence type="ECO:0000313" key="3">
    <source>
        <dbReference type="Proteomes" id="UP000035682"/>
    </source>
</evidence>
<protein>
    <submittedName>
        <fullName evidence="2 4">Uncharacterized protein</fullName>
    </submittedName>
</protein>
<dbReference type="EMBL" id="LN609529">
    <property type="protein sequence ID" value="CEF69335.1"/>
    <property type="molecule type" value="Genomic_DNA"/>
</dbReference>
<name>A0A090LP92_STRRB</name>
<sequence>MTRFSKKSSTLSLTSNLSVLSTSKSYNALDHFETCIYITKNLNSPIPESYKNFYESYIKYISFKKYPQIDKRFDLDIVKRPLIISCWDVTKYMTELALPEKINKLKYNYNWSMERWKIMYKKRITIERFKNSIEKVIENLKTKKPIVSIKCDPWIHFMPDPYLDSTVYSTKYCLKKVKEKNYSYFVCDEEYLNEDKYNYFYLNGFKETLEDSEEEDIELPSSFNNNYHYKDGLIRVEKKKKSYAKKFSSAKLNISNNNSHKTEFIYFVKKIIMERKRTNPSGDPWDAFFYIHMEPDKKNLTFKVNIKELKVEKHSSSTVVQCLDENITDNDNEIISPLCSTSLSPKSSDYDNQILSDVSEIENVNDTELIEKNKEDFEKLNLNDKECNQLDKNDNFIANEDIINSPKYSNESMGLSRKINSVNNLPPQFFKINNIIKHNDDNISEKEEIIIQPISKDNIIKSCDHETNTLPLIYKKTQMYTRKYKNVYGEKKKTFPIISKKQIIQPLNWKVSTIVRYSPDGKTHSNRSFYLPRIVCSNLQQLPKTSVNVPFSSNLSSLPQLSSTSRPPSSLKNNFISSSRQNLSSKLF</sequence>
<accession>A0A090LP92</accession>
<evidence type="ECO:0000313" key="5">
    <source>
        <dbReference type="WormBase" id="SRAE_2000398500"/>
    </source>
</evidence>
<feature type="region of interest" description="Disordered" evidence="1">
    <location>
        <begin position="556"/>
        <end position="575"/>
    </location>
</feature>
<organism evidence="2">
    <name type="scientific">Strongyloides ratti</name>
    <name type="common">Parasitic roundworm</name>
    <dbReference type="NCBI Taxonomy" id="34506"/>
    <lineage>
        <taxon>Eukaryota</taxon>
        <taxon>Metazoa</taxon>
        <taxon>Ecdysozoa</taxon>
        <taxon>Nematoda</taxon>
        <taxon>Chromadorea</taxon>
        <taxon>Rhabditida</taxon>
        <taxon>Tylenchina</taxon>
        <taxon>Panagrolaimomorpha</taxon>
        <taxon>Strongyloidoidea</taxon>
        <taxon>Strongyloididae</taxon>
        <taxon>Strongyloides</taxon>
    </lineage>
</organism>
<reference evidence="4" key="2">
    <citation type="submission" date="2020-12" db="UniProtKB">
        <authorList>
            <consortium name="WormBaseParasite"/>
        </authorList>
    </citation>
    <scope>IDENTIFICATION</scope>
</reference>